<dbReference type="EMBL" id="JXLP01000002">
    <property type="protein sequence ID" value="KIL79546.1"/>
    <property type="molecule type" value="Genomic_DNA"/>
</dbReference>
<evidence type="ECO:0000313" key="1">
    <source>
        <dbReference type="EMBL" id="KIL79546.1"/>
    </source>
</evidence>
<reference evidence="1 2" key="1">
    <citation type="submission" date="2015-01" db="EMBL/GenBank/DDBJ databases">
        <title>Genome Assembly of Bacillus badius MTCC 1458.</title>
        <authorList>
            <person name="Verma A."/>
            <person name="Khatri I."/>
            <person name="Mual P."/>
            <person name="Subramanian S."/>
            <person name="Krishnamurthi S."/>
        </authorList>
    </citation>
    <scope>NUCLEOTIDE SEQUENCE [LARGE SCALE GENOMIC DNA]</scope>
    <source>
        <strain evidence="1 2">MTCC 1458</strain>
    </source>
</reference>
<name>A0ABR5AYV6_BACBA</name>
<sequence>MTTIRTKKRENPFVQIDKSVFTNDKLSWKAKGILGYLLSRPDDWVTYLADLEKRSTDGRDSVRNGLKELEEQGYLEKTRKREGGKFKGWEYTVFEIPQDVKTEVGLTEVGKPEIGKTEVGKPDTTNKEVTNKDLTNNELTNKDKYITCAEFVKMKESEYQKLIEEHGQVLTDKMITVLDNYKGSSGKKYKSDYRAILSWVKDKVLNEGGGRVAKNRNAQQLAEDHGLPF</sequence>
<protein>
    <submittedName>
        <fullName evidence="1">Phage replication initiation protein</fullName>
    </submittedName>
</protein>
<accession>A0ABR5AYV6</accession>
<dbReference type="Proteomes" id="UP000031982">
    <property type="component" value="Unassembled WGS sequence"/>
</dbReference>
<gene>
    <name evidence="1" type="ORF">SD77_2000</name>
</gene>
<dbReference type="Pfam" id="PF13730">
    <property type="entry name" value="HTH_36"/>
    <property type="match status" value="1"/>
</dbReference>
<evidence type="ECO:0000313" key="2">
    <source>
        <dbReference type="Proteomes" id="UP000031982"/>
    </source>
</evidence>
<dbReference type="RefSeq" id="WP_052477240.1">
    <property type="nucleotide sequence ID" value="NZ_JARTHD010000065.1"/>
</dbReference>
<comment type="caution">
    <text evidence="1">The sequence shown here is derived from an EMBL/GenBank/DDBJ whole genome shotgun (WGS) entry which is preliminary data.</text>
</comment>
<organism evidence="1 2">
    <name type="scientific">Bacillus badius</name>
    <dbReference type="NCBI Taxonomy" id="1455"/>
    <lineage>
        <taxon>Bacteria</taxon>
        <taxon>Bacillati</taxon>
        <taxon>Bacillota</taxon>
        <taxon>Bacilli</taxon>
        <taxon>Bacillales</taxon>
        <taxon>Bacillaceae</taxon>
        <taxon>Pseudobacillus</taxon>
    </lineage>
</organism>
<keyword evidence="2" id="KW-1185">Reference proteome</keyword>
<proteinExistence type="predicted"/>